<comment type="caution">
    <text evidence="10">Lacks conserved residue(s) required for the propagation of feature annotation.</text>
</comment>
<evidence type="ECO:0000256" key="6">
    <source>
        <dbReference type="ARBA" id="ARBA00023049"/>
    </source>
</evidence>
<dbReference type="PROSITE" id="PS51864">
    <property type="entry name" value="ASTACIN"/>
    <property type="match status" value="1"/>
</dbReference>
<dbReference type="SMART" id="SM00235">
    <property type="entry name" value="ZnMc"/>
    <property type="match status" value="1"/>
</dbReference>
<dbReference type="CDD" id="cd04280">
    <property type="entry name" value="ZnMc_astacin_like"/>
    <property type="match status" value="1"/>
</dbReference>
<sequence>MLTINIILLISLFFGNIFNTPIADKKEIESNLDSWNEFDLQNPEELGNYFEGDLINPKFGRNGLVDTASRWNKGIIPYEISRNFQTQDKNVILQAMNVYSKYTCISFRPKTPDDKDYISITNYNNGCWSQVGRQGKKQEVNLQSPQCTKKLGTSLHELMHAAGFLHEQNRNERDDFVTIKWDNIKDDRERNFDKAEEGYEQGFGVPYDFVSVMHYSSYAFSSNGERTIITKDPKNLDKIGQRRGFSIGDIMKINAMYDCPEKTQQLNLTGDIIETLTNNNGNQKEQERNTLWEAVNNFFSIFDE</sequence>
<dbReference type="PANTHER" id="PTHR10127">
    <property type="entry name" value="DISCOIDIN, CUB, EGF, LAMININ , AND ZINC METALLOPROTEASE DOMAIN CONTAINING"/>
    <property type="match status" value="1"/>
</dbReference>
<evidence type="ECO:0000256" key="8">
    <source>
        <dbReference type="ARBA" id="ARBA00023157"/>
    </source>
</evidence>
<dbReference type="Pfam" id="PF01400">
    <property type="entry name" value="Astacin"/>
    <property type="match status" value="1"/>
</dbReference>
<evidence type="ECO:0000256" key="1">
    <source>
        <dbReference type="ARBA" id="ARBA00022670"/>
    </source>
</evidence>
<dbReference type="InterPro" id="IPR034035">
    <property type="entry name" value="Astacin-like_dom"/>
</dbReference>
<gene>
    <name evidence="13" type="ORF">PSYICH_LOCUS10378</name>
</gene>
<feature type="binding site" evidence="10">
    <location>
        <position position="166"/>
    </location>
    <ligand>
        <name>Zn(2+)</name>
        <dbReference type="ChEBI" id="CHEBI:29105"/>
        <note>catalytic</note>
    </ligand>
</feature>
<name>A0A9P0GE81_9CUCU</name>
<dbReference type="FunFam" id="3.40.390.10:FF:000015">
    <property type="entry name" value="Meprin A subunit"/>
    <property type="match status" value="1"/>
</dbReference>
<dbReference type="EMBL" id="OV651816">
    <property type="protein sequence ID" value="CAH1110223.1"/>
    <property type="molecule type" value="Genomic_DNA"/>
</dbReference>
<keyword evidence="6 10" id="KW-0482">Metalloprotease</keyword>
<feature type="signal peptide" evidence="11">
    <location>
        <begin position="1"/>
        <end position="19"/>
    </location>
</feature>
<comment type="cofactor">
    <cofactor evidence="10 11">
        <name>Zn(2+)</name>
        <dbReference type="ChEBI" id="CHEBI:29105"/>
    </cofactor>
    <text evidence="10 11">Binds 1 zinc ion per subunit.</text>
</comment>
<dbReference type="InterPro" id="IPR006026">
    <property type="entry name" value="Peptidase_Metallo"/>
</dbReference>
<reference evidence="13" key="1">
    <citation type="submission" date="2022-01" db="EMBL/GenBank/DDBJ databases">
        <authorList>
            <person name="King R."/>
        </authorList>
    </citation>
    <scope>NUCLEOTIDE SEQUENCE</scope>
</reference>
<feature type="binding site" evidence="10">
    <location>
        <position position="156"/>
    </location>
    <ligand>
        <name>Zn(2+)</name>
        <dbReference type="ChEBI" id="CHEBI:29105"/>
        <note>catalytic</note>
    </ligand>
</feature>
<keyword evidence="9" id="KW-0325">Glycoprotein</keyword>
<dbReference type="InterPro" id="IPR001506">
    <property type="entry name" value="Peptidase_M12A"/>
</dbReference>
<keyword evidence="5 10" id="KW-0862">Zinc</keyword>
<evidence type="ECO:0000256" key="7">
    <source>
        <dbReference type="ARBA" id="ARBA00023145"/>
    </source>
</evidence>
<dbReference type="OrthoDB" id="291007at2759"/>
<evidence type="ECO:0000256" key="2">
    <source>
        <dbReference type="ARBA" id="ARBA00022723"/>
    </source>
</evidence>
<evidence type="ECO:0000259" key="12">
    <source>
        <dbReference type="PROSITE" id="PS51864"/>
    </source>
</evidence>
<dbReference type="PRINTS" id="PR00480">
    <property type="entry name" value="ASTACIN"/>
</dbReference>
<evidence type="ECO:0000256" key="5">
    <source>
        <dbReference type="ARBA" id="ARBA00022833"/>
    </source>
</evidence>
<evidence type="ECO:0000313" key="14">
    <source>
        <dbReference type="Proteomes" id="UP001153636"/>
    </source>
</evidence>
<dbReference type="GO" id="GO:0008270">
    <property type="term" value="F:zinc ion binding"/>
    <property type="evidence" value="ECO:0007669"/>
    <property type="project" value="UniProtKB-UniRule"/>
</dbReference>
<dbReference type="InterPro" id="IPR024079">
    <property type="entry name" value="MetalloPept_cat_dom_sf"/>
</dbReference>
<keyword evidence="7" id="KW-0865">Zymogen</keyword>
<evidence type="ECO:0000313" key="13">
    <source>
        <dbReference type="EMBL" id="CAH1110223.1"/>
    </source>
</evidence>
<protein>
    <recommendedName>
        <fullName evidence="11">Metalloendopeptidase</fullName>
        <ecNumber evidence="11">3.4.24.-</ecNumber>
    </recommendedName>
</protein>
<feature type="domain" description="Peptidase M12A" evidence="12">
    <location>
        <begin position="62"/>
        <end position="260"/>
    </location>
</feature>
<dbReference type="AlphaFoldDB" id="A0A9P0GE81"/>
<organism evidence="13 14">
    <name type="scientific">Psylliodes chrysocephalus</name>
    <dbReference type="NCBI Taxonomy" id="3402493"/>
    <lineage>
        <taxon>Eukaryota</taxon>
        <taxon>Metazoa</taxon>
        <taxon>Ecdysozoa</taxon>
        <taxon>Arthropoda</taxon>
        <taxon>Hexapoda</taxon>
        <taxon>Insecta</taxon>
        <taxon>Pterygota</taxon>
        <taxon>Neoptera</taxon>
        <taxon>Endopterygota</taxon>
        <taxon>Coleoptera</taxon>
        <taxon>Polyphaga</taxon>
        <taxon>Cucujiformia</taxon>
        <taxon>Chrysomeloidea</taxon>
        <taxon>Chrysomelidae</taxon>
        <taxon>Galerucinae</taxon>
        <taxon>Alticini</taxon>
        <taxon>Psylliodes</taxon>
    </lineage>
</organism>
<feature type="active site" evidence="10">
    <location>
        <position position="157"/>
    </location>
</feature>
<dbReference type="Proteomes" id="UP001153636">
    <property type="component" value="Chromosome 4"/>
</dbReference>
<keyword evidence="14" id="KW-1185">Reference proteome</keyword>
<dbReference type="Gene3D" id="3.40.390.10">
    <property type="entry name" value="Collagenase (Catalytic Domain)"/>
    <property type="match status" value="1"/>
</dbReference>
<dbReference type="GO" id="GO:0004222">
    <property type="term" value="F:metalloendopeptidase activity"/>
    <property type="evidence" value="ECO:0007669"/>
    <property type="project" value="UniProtKB-UniRule"/>
</dbReference>
<feature type="chain" id="PRO_5040532547" description="Metalloendopeptidase" evidence="11">
    <location>
        <begin position="20"/>
        <end position="304"/>
    </location>
</feature>
<evidence type="ECO:0000256" key="9">
    <source>
        <dbReference type="ARBA" id="ARBA00023180"/>
    </source>
</evidence>
<keyword evidence="8 10" id="KW-1015">Disulfide bond</keyword>
<keyword evidence="3 11" id="KW-0732">Signal</keyword>
<dbReference type="EC" id="3.4.24.-" evidence="11"/>
<feature type="disulfide bond" evidence="10">
    <location>
        <begin position="104"/>
        <end position="259"/>
    </location>
</feature>
<keyword evidence="1 10" id="KW-0645">Protease</keyword>
<evidence type="ECO:0000256" key="10">
    <source>
        <dbReference type="PROSITE-ProRule" id="PRU01211"/>
    </source>
</evidence>
<dbReference type="SUPFAM" id="SSF55486">
    <property type="entry name" value="Metalloproteases ('zincins'), catalytic domain"/>
    <property type="match status" value="1"/>
</dbReference>
<proteinExistence type="predicted"/>
<evidence type="ECO:0000256" key="4">
    <source>
        <dbReference type="ARBA" id="ARBA00022801"/>
    </source>
</evidence>
<keyword evidence="4 10" id="KW-0378">Hydrolase</keyword>
<dbReference type="PANTHER" id="PTHR10127:SF780">
    <property type="entry name" value="METALLOENDOPEPTIDASE"/>
    <property type="match status" value="1"/>
</dbReference>
<evidence type="ECO:0000256" key="11">
    <source>
        <dbReference type="RuleBase" id="RU361183"/>
    </source>
</evidence>
<accession>A0A9P0GE81</accession>
<dbReference type="GO" id="GO:0006508">
    <property type="term" value="P:proteolysis"/>
    <property type="evidence" value="ECO:0007669"/>
    <property type="project" value="UniProtKB-KW"/>
</dbReference>
<keyword evidence="2 10" id="KW-0479">Metal-binding</keyword>
<feature type="binding site" evidence="10">
    <location>
        <position position="160"/>
    </location>
    <ligand>
        <name>Zn(2+)</name>
        <dbReference type="ChEBI" id="CHEBI:29105"/>
        <note>catalytic</note>
    </ligand>
</feature>
<evidence type="ECO:0000256" key="3">
    <source>
        <dbReference type="ARBA" id="ARBA00022729"/>
    </source>
</evidence>